<dbReference type="Gene3D" id="3.40.190.10">
    <property type="entry name" value="Periplasmic binding protein-like II"/>
    <property type="match status" value="2"/>
</dbReference>
<dbReference type="PANTHER" id="PTHR42941">
    <property type="entry name" value="SLL1037 PROTEIN"/>
    <property type="match status" value="1"/>
</dbReference>
<dbReference type="EMBL" id="SMFQ01000004">
    <property type="protein sequence ID" value="TCJ85032.1"/>
    <property type="molecule type" value="Genomic_DNA"/>
</dbReference>
<dbReference type="InterPro" id="IPR011852">
    <property type="entry name" value="TRAP_TAXI"/>
</dbReference>
<evidence type="ECO:0000313" key="2">
    <source>
        <dbReference type="EMBL" id="TCJ85032.1"/>
    </source>
</evidence>
<evidence type="ECO:0000256" key="1">
    <source>
        <dbReference type="SAM" id="SignalP"/>
    </source>
</evidence>
<dbReference type="PANTHER" id="PTHR42941:SF1">
    <property type="entry name" value="SLL1037 PROTEIN"/>
    <property type="match status" value="1"/>
</dbReference>
<evidence type="ECO:0008006" key="4">
    <source>
        <dbReference type="Google" id="ProtNLM"/>
    </source>
</evidence>
<feature type="signal peptide" evidence="1">
    <location>
        <begin position="1"/>
        <end position="23"/>
    </location>
</feature>
<dbReference type="AlphaFoldDB" id="A0A4R1EY90"/>
<dbReference type="SUPFAM" id="SSF53850">
    <property type="entry name" value="Periplasmic binding protein-like II"/>
    <property type="match status" value="1"/>
</dbReference>
<dbReference type="NCBIfam" id="TIGR02122">
    <property type="entry name" value="TRAP_TAXI"/>
    <property type="match status" value="1"/>
</dbReference>
<dbReference type="CDD" id="cd13520">
    <property type="entry name" value="PBP2_TAXI_TRAP"/>
    <property type="match status" value="1"/>
</dbReference>
<evidence type="ECO:0000313" key="3">
    <source>
        <dbReference type="Proteomes" id="UP000294887"/>
    </source>
</evidence>
<keyword evidence="3" id="KW-1185">Reference proteome</keyword>
<dbReference type="OrthoDB" id="9780180at2"/>
<accession>A0A4R1EY90</accession>
<sequence>MKKTLIKLLSVSALTLAVAGVNAADTKDYVLNTASTGGTYHPVGTAISTLSKVKLLPKEGFSLTAVNSAGSGANVQALGAGTADFAILQGLYGSYAATGTGPVTAKQTNMRSVTMLWQNVEQFIVSKDDAKTGTMADMVALKGKSMGFGKQNSGTLGSNKVLMQGLGVDIEKDYTLVYSGYGPTADALANGQVSGVGIPSGTPTGAITKLMAANTGKFTLLNTTPEEMKKMDGGRELWTPFTIKAGTYPGQDKDVTTIAQPNFLAVNASVDENHVYLLTKALYENLPFLQAIHKATKAMNKDAAMAGLPVPLHPGAVKYYKEIGLTVPDRLIAK</sequence>
<keyword evidence="1" id="KW-0732">Signal</keyword>
<dbReference type="RefSeq" id="WP_131906748.1">
    <property type="nucleotide sequence ID" value="NZ_BAAAFU010000001.1"/>
</dbReference>
<dbReference type="Proteomes" id="UP000294887">
    <property type="component" value="Unassembled WGS sequence"/>
</dbReference>
<comment type="caution">
    <text evidence="2">The sequence shown here is derived from an EMBL/GenBank/DDBJ whole genome shotgun (WGS) entry which is preliminary data.</text>
</comment>
<feature type="chain" id="PRO_5020344644" description="TRAP transporter TAXI family solute receptor" evidence="1">
    <location>
        <begin position="24"/>
        <end position="334"/>
    </location>
</feature>
<protein>
    <recommendedName>
        <fullName evidence="4">TRAP transporter TAXI family solute receptor</fullName>
    </recommendedName>
</protein>
<name>A0A4R1EY90_9GAMM</name>
<dbReference type="Pfam" id="PF16868">
    <property type="entry name" value="NMT1_3"/>
    <property type="match status" value="1"/>
</dbReference>
<gene>
    <name evidence="2" type="ORF">EV695_2997</name>
</gene>
<reference evidence="2 3" key="1">
    <citation type="submission" date="2019-03" db="EMBL/GenBank/DDBJ databases">
        <title>Genomic Encyclopedia of Type Strains, Phase IV (KMG-IV): sequencing the most valuable type-strain genomes for metagenomic binning, comparative biology and taxonomic classification.</title>
        <authorList>
            <person name="Goeker M."/>
        </authorList>
    </citation>
    <scope>NUCLEOTIDE SEQUENCE [LARGE SCALE GENOMIC DNA]</scope>
    <source>
        <strain evidence="2 3">DSM 24830</strain>
    </source>
</reference>
<organism evidence="2 3">
    <name type="scientific">Cocleimonas flava</name>
    <dbReference type="NCBI Taxonomy" id="634765"/>
    <lineage>
        <taxon>Bacteria</taxon>
        <taxon>Pseudomonadati</taxon>
        <taxon>Pseudomonadota</taxon>
        <taxon>Gammaproteobacteria</taxon>
        <taxon>Thiotrichales</taxon>
        <taxon>Thiotrichaceae</taxon>
        <taxon>Cocleimonas</taxon>
    </lineage>
</organism>
<proteinExistence type="predicted"/>